<dbReference type="OMA" id="MFSDCKP"/>
<evidence type="ECO:0000256" key="1">
    <source>
        <dbReference type="ARBA" id="ARBA00006484"/>
    </source>
</evidence>
<dbReference type="Gramene" id="Mp5g09350.1">
    <property type="protein sequence ID" value="Mp5g09350.1.cds"/>
    <property type="gene ID" value="Mp5g09350"/>
</dbReference>
<accession>A0A2R6WFZ7</accession>
<dbReference type="InterPro" id="IPR036291">
    <property type="entry name" value="NAD(P)-bd_dom_sf"/>
</dbReference>
<evidence type="ECO:0000313" key="3">
    <source>
        <dbReference type="EMBL" id="PTQ32763.1"/>
    </source>
</evidence>
<gene>
    <name evidence="3" type="ORF">MARPO_0095s0025</name>
</gene>
<reference evidence="4" key="1">
    <citation type="journal article" date="2017" name="Cell">
        <title>Insights into land plant evolution garnered from the Marchantia polymorpha genome.</title>
        <authorList>
            <person name="Bowman J.L."/>
            <person name="Kohchi T."/>
            <person name="Yamato K.T."/>
            <person name="Jenkins J."/>
            <person name="Shu S."/>
            <person name="Ishizaki K."/>
            <person name="Yamaoka S."/>
            <person name="Nishihama R."/>
            <person name="Nakamura Y."/>
            <person name="Berger F."/>
            <person name="Adam C."/>
            <person name="Aki S.S."/>
            <person name="Althoff F."/>
            <person name="Araki T."/>
            <person name="Arteaga-Vazquez M.A."/>
            <person name="Balasubrmanian S."/>
            <person name="Barry K."/>
            <person name="Bauer D."/>
            <person name="Boehm C.R."/>
            <person name="Briginshaw L."/>
            <person name="Caballero-Perez J."/>
            <person name="Catarino B."/>
            <person name="Chen F."/>
            <person name="Chiyoda S."/>
            <person name="Chovatia M."/>
            <person name="Davies K.M."/>
            <person name="Delmans M."/>
            <person name="Demura T."/>
            <person name="Dierschke T."/>
            <person name="Dolan L."/>
            <person name="Dorantes-Acosta A.E."/>
            <person name="Eklund D.M."/>
            <person name="Florent S.N."/>
            <person name="Flores-Sandoval E."/>
            <person name="Fujiyama A."/>
            <person name="Fukuzawa H."/>
            <person name="Galik B."/>
            <person name="Grimanelli D."/>
            <person name="Grimwood J."/>
            <person name="Grossniklaus U."/>
            <person name="Hamada T."/>
            <person name="Haseloff J."/>
            <person name="Hetherington A.J."/>
            <person name="Higo A."/>
            <person name="Hirakawa Y."/>
            <person name="Hundley H.N."/>
            <person name="Ikeda Y."/>
            <person name="Inoue K."/>
            <person name="Inoue S.I."/>
            <person name="Ishida S."/>
            <person name="Jia Q."/>
            <person name="Kakita M."/>
            <person name="Kanazawa T."/>
            <person name="Kawai Y."/>
            <person name="Kawashima T."/>
            <person name="Kennedy M."/>
            <person name="Kinose K."/>
            <person name="Kinoshita T."/>
            <person name="Kohara Y."/>
            <person name="Koide E."/>
            <person name="Komatsu K."/>
            <person name="Kopischke S."/>
            <person name="Kubo M."/>
            <person name="Kyozuka J."/>
            <person name="Lagercrantz U."/>
            <person name="Lin S.S."/>
            <person name="Lindquist E."/>
            <person name="Lipzen A.M."/>
            <person name="Lu C.W."/>
            <person name="De Luna E."/>
            <person name="Martienssen R.A."/>
            <person name="Minamino N."/>
            <person name="Mizutani M."/>
            <person name="Mizutani M."/>
            <person name="Mochizuki N."/>
            <person name="Monte I."/>
            <person name="Mosher R."/>
            <person name="Nagasaki H."/>
            <person name="Nakagami H."/>
            <person name="Naramoto S."/>
            <person name="Nishitani K."/>
            <person name="Ohtani M."/>
            <person name="Okamoto T."/>
            <person name="Okumura M."/>
            <person name="Phillips J."/>
            <person name="Pollak B."/>
            <person name="Reinders A."/>
            <person name="Rovekamp M."/>
            <person name="Sano R."/>
            <person name="Sawa S."/>
            <person name="Schmid M.W."/>
            <person name="Shirakawa M."/>
            <person name="Solano R."/>
            <person name="Spunde A."/>
            <person name="Suetsugu N."/>
            <person name="Sugano S."/>
            <person name="Sugiyama A."/>
            <person name="Sun R."/>
            <person name="Suzuki Y."/>
            <person name="Takenaka M."/>
            <person name="Takezawa D."/>
            <person name="Tomogane H."/>
            <person name="Tsuzuki M."/>
            <person name="Ueda T."/>
            <person name="Umeda M."/>
            <person name="Ward J.M."/>
            <person name="Watanabe Y."/>
            <person name="Yazaki K."/>
            <person name="Yokoyama R."/>
            <person name="Yoshitake Y."/>
            <person name="Yotsui I."/>
            <person name="Zachgo S."/>
            <person name="Schmutz J."/>
        </authorList>
    </citation>
    <scope>NUCLEOTIDE SEQUENCE [LARGE SCALE GENOMIC DNA]</scope>
    <source>
        <strain evidence="4">Tak-1</strain>
    </source>
</reference>
<evidence type="ECO:0000256" key="2">
    <source>
        <dbReference type="ARBA" id="ARBA00023002"/>
    </source>
</evidence>
<sequence>MKSKQVAIVTGANTGIGRETALALAKSDIKVFLACRNVDKGREAVGYIQDACPGADVEVLHLDMMSMDSIRKCASEFKSRKLPLNILVNNAGFNSQEPSYSPEGIGGSAQVNFLGPYTFTRLLEEDLTRGAPSRVVNVSSVTSRYSDVFNPVSFLNKYEEGLYARTKLANALFAHEAQLRWQGQGIESSAVDPGSVYSDIWRNQAFGRPPFSWLLKALYAPTWDGAKPVIYAAIAPYSAEKKNNRPYRFFARGVFASPLITSSPPRVLELPVALATLFGSLIDWPVRRLTGGLIWGKVKEVAGPKFSYDRDFSSRLWKHAATVAGFSKE</sequence>
<dbReference type="SUPFAM" id="SSF51735">
    <property type="entry name" value="NAD(P)-binding Rossmann-fold domains"/>
    <property type="match status" value="1"/>
</dbReference>
<evidence type="ECO:0000313" key="4">
    <source>
        <dbReference type="Proteomes" id="UP000244005"/>
    </source>
</evidence>
<dbReference type="Pfam" id="PF00106">
    <property type="entry name" value="adh_short"/>
    <property type="match status" value="1"/>
</dbReference>
<dbReference type="AlphaFoldDB" id="A0A2R6WFZ7"/>
<dbReference type="EMBL" id="KZ772767">
    <property type="protein sequence ID" value="PTQ32763.1"/>
    <property type="molecule type" value="Genomic_DNA"/>
</dbReference>
<protein>
    <submittedName>
        <fullName evidence="3">Uncharacterized protein</fullName>
    </submittedName>
</protein>
<organism evidence="3 4">
    <name type="scientific">Marchantia polymorpha</name>
    <name type="common">Common liverwort</name>
    <name type="synonym">Marchantia aquatica</name>
    <dbReference type="NCBI Taxonomy" id="3197"/>
    <lineage>
        <taxon>Eukaryota</taxon>
        <taxon>Viridiplantae</taxon>
        <taxon>Streptophyta</taxon>
        <taxon>Embryophyta</taxon>
        <taxon>Marchantiophyta</taxon>
        <taxon>Marchantiopsida</taxon>
        <taxon>Marchantiidae</taxon>
        <taxon>Marchantiales</taxon>
        <taxon>Marchantiaceae</taxon>
        <taxon>Marchantia</taxon>
    </lineage>
</organism>
<dbReference type="GO" id="GO:0016491">
    <property type="term" value="F:oxidoreductase activity"/>
    <property type="evidence" value="ECO:0007669"/>
    <property type="project" value="UniProtKB-KW"/>
</dbReference>
<dbReference type="InterPro" id="IPR002347">
    <property type="entry name" value="SDR_fam"/>
</dbReference>
<name>A0A2R6WFZ7_MARPO</name>
<dbReference type="Gene3D" id="3.40.50.720">
    <property type="entry name" value="NAD(P)-binding Rossmann-like Domain"/>
    <property type="match status" value="1"/>
</dbReference>
<proteinExistence type="inferred from homology"/>
<dbReference type="PANTHER" id="PTHR24320">
    <property type="entry name" value="RETINOL DEHYDROGENASE"/>
    <property type="match status" value="1"/>
</dbReference>
<comment type="similarity">
    <text evidence="1">Belongs to the short-chain dehydrogenases/reductases (SDR) family.</text>
</comment>
<dbReference type="PANTHER" id="PTHR24320:SF262">
    <property type="entry name" value="DEHYDROGENASE"/>
    <property type="match status" value="1"/>
</dbReference>
<dbReference type="PRINTS" id="PR00081">
    <property type="entry name" value="GDHRDH"/>
</dbReference>
<dbReference type="OrthoDB" id="191139at2759"/>
<dbReference type="Proteomes" id="UP000244005">
    <property type="component" value="Unassembled WGS sequence"/>
</dbReference>
<keyword evidence="4" id="KW-1185">Reference proteome</keyword>
<keyword evidence="2" id="KW-0560">Oxidoreductase</keyword>